<dbReference type="KEGG" id="mhey:H2LOC_000020"/>
<dbReference type="EMBL" id="CP046052">
    <property type="protein sequence ID" value="QGM44216.1"/>
    <property type="molecule type" value="Genomic_DNA"/>
</dbReference>
<dbReference type="OrthoDB" id="8442287at2"/>
<organism evidence="1 2">
    <name type="scientific">Methylocystis heyeri</name>
    <dbReference type="NCBI Taxonomy" id="391905"/>
    <lineage>
        <taxon>Bacteria</taxon>
        <taxon>Pseudomonadati</taxon>
        <taxon>Pseudomonadota</taxon>
        <taxon>Alphaproteobacteria</taxon>
        <taxon>Hyphomicrobiales</taxon>
        <taxon>Methylocystaceae</taxon>
        <taxon>Methylocystis</taxon>
    </lineage>
</organism>
<keyword evidence="2" id="KW-1185">Reference proteome</keyword>
<dbReference type="AlphaFoldDB" id="A0A6B8K888"/>
<dbReference type="SUPFAM" id="SSF50965">
    <property type="entry name" value="Galactose oxidase, central domain"/>
    <property type="match status" value="1"/>
</dbReference>
<accession>A0A6B8K888</accession>
<dbReference type="InterPro" id="IPR011043">
    <property type="entry name" value="Gal_Oxase/kelch_b-propeller"/>
</dbReference>
<evidence type="ECO:0000313" key="1">
    <source>
        <dbReference type="EMBL" id="QGM44216.1"/>
    </source>
</evidence>
<sequence>MTMVTKEDFLAEGRVRYGRANPERIESELYELIIAKDWSAWSAKEEFKDDRANWGCGGEVVSARRVTEFPPVWTFQRFGMSRTELSDGRIVFTGGEHEDYYDPDFCIYNDVIVRHPDGRHEFFFYKLWDFPPTDFHSATLVGEEIIVVGSLSYQDLRRIGETQVYALDTTSFAMRKVRTSGAAPGWISRHYADPVGDSVVLWGGEIFGASGKLVSNQEIFELDLKSCLWRKRAIGDEALFPVSSSDYLLHKTPRYGCANPERVTNPFWLEMARRNWPPKQARLHFGDFLPPEPQVERPKFGSPEYPLGEDKEAEAKRNEAILAYVLACQVAGPRENKVWTALRDEMAVVRRADGSVFSIAGQLKAYGAEALDEWSYNDIIIRCPDGAVEIYAYRLEDFPTAWALCAMEAEGAIWIFASGLKSEAGPLMAILRLDPETMAMTRIWEEPPVRVITSSETTTLEQGRIVFATSFEPGPEPRVSFDPRELSWRLEP</sequence>
<reference evidence="1 2" key="1">
    <citation type="submission" date="2019-11" db="EMBL/GenBank/DDBJ databases">
        <title>The genome sequence of Methylocystis heyeri.</title>
        <authorList>
            <person name="Oshkin I.Y."/>
            <person name="Miroshnikov K."/>
            <person name="Dedysh S.N."/>
        </authorList>
    </citation>
    <scope>NUCLEOTIDE SEQUENCE [LARGE SCALE GENOMIC DNA]</scope>
    <source>
        <strain evidence="1 2">H2</strain>
    </source>
</reference>
<dbReference type="InterPro" id="IPR015915">
    <property type="entry name" value="Kelch-typ_b-propeller"/>
</dbReference>
<name>A0A6B8K888_9HYPH</name>
<dbReference type="RefSeq" id="WP_136494527.1">
    <property type="nucleotide sequence ID" value="NZ_CP046052.1"/>
</dbReference>
<protein>
    <submittedName>
        <fullName evidence="1">Uncharacterized protein</fullName>
    </submittedName>
</protein>
<gene>
    <name evidence="1" type="ORF">H2LOC_000020</name>
</gene>
<evidence type="ECO:0000313" key="2">
    <source>
        <dbReference type="Proteomes" id="UP000309061"/>
    </source>
</evidence>
<dbReference type="Gene3D" id="2.120.10.80">
    <property type="entry name" value="Kelch-type beta propeller"/>
    <property type="match status" value="1"/>
</dbReference>
<dbReference type="Proteomes" id="UP000309061">
    <property type="component" value="Chromosome"/>
</dbReference>
<proteinExistence type="predicted"/>